<dbReference type="EMBL" id="FPKW01000002">
    <property type="protein sequence ID" value="SFZ91085.1"/>
    <property type="molecule type" value="Genomic_DNA"/>
</dbReference>
<feature type="transmembrane region" description="Helical" evidence="1">
    <location>
        <begin position="86"/>
        <end position="106"/>
    </location>
</feature>
<name>A0A1K2IF84_9FLAO</name>
<evidence type="ECO:0000256" key="1">
    <source>
        <dbReference type="SAM" id="Phobius"/>
    </source>
</evidence>
<keyword evidence="1" id="KW-1133">Transmembrane helix</keyword>
<dbReference type="GO" id="GO:0003677">
    <property type="term" value="F:DNA binding"/>
    <property type="evidence" value="ECO:0007669"/>
    <property type="project" value="InterPro"/>
</dbReference>
<evidence type="ECO:0000313" key="3">
    <source>
        <dbReference type="Proteomes" id="UP000182034"/>
    </source>
</evidence>
<dbReference type="InterPro" id="IPR016032">
    <property type="entry name" value="Sig_transdc_resp-reg_C-effctor"/>
</dbReference>
<accession>A0A1K2IF84</accession>
<dbReference type="STRING" id="1612149.SAMN05216324_10262"/>
<reference evidence="3" key="1">
    <citation type="submission" date="2016-10" db="EMBL/GenBank/DDBJ databases">
        <authorList>
            <person name="Varghese N."/>
            <person name="Submissions S."/>
        </authorList>
    </citation>
    <scope>NUCLEOTIDE SEQUENCE [LARGE SCALE GENOMIC DNA]</scope>
    <source>
        <strain evidence="3">SUR2</strain>
    </source>
</reference>
<dbReference type="GO" id="GO:0006355">
    <property type="term" value="P:regulation of DNA-templated transcription"/>
    <property type="evidence" value="ECO:0007669"/>
    <property type="project" value="InterPro"/>
</dbReference>
<feature type="transmembrane region" description="Helical" evidence="1">
    <location>
        <begin position="56"/>
        <end position="74"/>
    </location>
</feature>
<keyword evidence="3" id="KW-1185">Reference proteome</keyword>
<feature type="transmembrane region" description="Helical" evidence="1">
    <location>
        <begin position="137"/>
        <end position="154"/>
    </location>
</feature>
<proteinExistence type="predicted"/>
<feature type="transmembrane region" description="Helical" evidence="1">
    <location>
        <begin position="112"/>
        <end position="130"/>
    </location>
</feature>
<gene>
    <name evidence="2" type="ORF">SAMN05216324_10262</name>
</gene>
<evidence type="ECO:0008006" key="4">
    <source>
        <dbReference type="Google" id="ProtNLM"/>
    </source>
</evidence>
<keyword evidence="1" id="KW-0812">Transmembrane</keyword>
<evidence type="ECO:0000313" key="2">
    <source>
        <dbReference type="EMBL" id="SFZ91085.1"/>
    </source>
</evidence>
<protein>
    <recommendedName>
        <fullName evidence="4">Two component regulator three Y domain-containing protein</fullName>
    </recommendedName>
</protein>
<keyword evidence="1" id="KW-0472">Membrane</keyword>
<dbReference type="Proteomes" id="UP000182034">
    <property type="component" value="Unassembled WGS sequence"/>
</dbReference>
<feature type="transmembrane region" description="Helical" evidence="1">
    <location>
        <begin position="33"/>
        <end position="50"/>
    </location>
</feature>
<dbReference type="AlphaFoldDB" id="A0A1K2IF84"/>
<organism evidence="2 3">
    <name type="scientific">Chryseobacterium limigenitum</name>
    <dbReference type="NCBI Taxonomy" id="1612149"/>
    <lineage>
        <taxon>Bacteria</taxon>
        <taxon>Pseudomonadati</taxon>
        <taxon>Bacteroidota</taxon>
        <taxon>Flavobacteriia</taxon>
        <taxon>Flavobacteriales</taxon>
        <taxon>Weeksellaceae</taxon>
        <taxon>Chryseobacterium group</taxon>
        <taxon>Chryseobacterium</taxon>
    </lineage>
</organism>
<sequence>MMIYKFFFNMINDEAEKMDDDFESNYLNLINRYLLFLFFLFLFYSVFIIIFFGDAIISTFLTVTTFFWLLLILVKGKTKRFRNMLKFSIIFVFVLLTFIVSFFHIYTSKNAGVEYFYFSLLFAIPFYLHYKKDKATIFFLAFIISINFIVSLYFDFDFLPRSRFFEIEDYKTVKLLNILFSVASFLMDIVFIAQKDELINGLIKNTKIKDSTIEDLVKTNTELMKHQMLINHLSEENIQEIFSLAENNSPMFFEKFQIFFPNFIPDILKINSNLIHSELYFCALMKLDFDTKKIAQCTNNSIRAVESKKYRIRKKLNIASEININSFLLKI</sequence>
<dbReference type="SUPFAM" id="SSF46894">
    <property type="entry name" value="C-terminal effector domain of the bipartite response regulators"/>
    <property type="match status" value="1"/>
</dbReference>